<sequence>MMATEEVVIIESRAPQNVKVTSCPACGTKVEYVEPKSTNSFKIKCYKCTLEFAINQETQKVREEKKNEKPSLFSKGGKVGSDEKPLETEYYDILGIETTATPEEIKKAYRKMALKYHPDKNPDNKEAEDMFKKISEAYQILSDPEKRTKYNKYGKSDSTEPIIDPGEFFKQQFGGERFNDYIGDLMIAGELDDVMNGEEFDPNNTVEMERIRKERKEKQDKRIQELSEKLINKIQVHVNNVKPYFNNVSELKEKEKESIVEFRKKVYFEAEDLKYESYGIELLHSIGYIYKLKASQAISQYKVDNGAIHKKFFGYTNKFTSKMKERGHVFSETVNTFKTAYDLQSSFERMHQQDKMNETNENLTEEEKRALKEQMEQEAALKGMNMIWKSSKLEIENTLIKVCDKIFSDTTVSAIEIKERAKAIYTIGEVFEKTELPNPVQPTQA</sequence>
<dbReference type="PROSITE" id="PS00636">
    <property type="entry name" value="DNAJ_1"/>
    <property type="match status" value="1"/>
</dbReference>
<dbReference type="Pfam" id="PF00226">
    <property type="entry name" value="DnaJ"/>
    <property type="match status" value="1"/>
</dbReference>
<dbReference type="CDD" id="cd06257">
    <property type="entry name" value="DnaJ"/>
    <property type="match status" value="1"/>
</dbReference>
<evidence type="ECO:0000256" key="2">
    <source>
        <dbReference type="SAM" id="MobiDB-lite"/>
    </source>
</evidence>
<dbReference type="SMART" id="SM00271">
    <property type="entry name" value="DnaJ"/>
    <property type="match status" value="1"/>
</dbReference>
<accession>A0A1Y1V8P8</accession>
<protein>
    <submittedName>
        <fullName evidence="4">DnaJ-domain-containing protein</fullName>
    </submittedName>
</protein>
<dbReference type="PANTHER" id="PTHR44924:SF1">
    <property type="entry name" value="DNAJ SUBFAMILY A MEMBER 2"/>
    <property type="match status" value="1"/>
</dbReference>
<dbReference type="InterPro" id="IPR026894">
    <property type="entry name" value="DnaJ_X"/>
</dbReference>
<dbReference type="Gene3D" id="1.10.287.110">
    <property type="entry name" value="DnaJ domain"/>
    <property type="match status" value="1"/>
</dbReference>
<dbReference type="Proteomes" id="UP000193719">
    <property type="component" value="Unassembled WGS sequence"/>
</dbReference>
<feature type="domain" description="J" evidence="3">
    <location>
        <begin position="89"/>
        <end position="154"/>
    </location>
</feature>
<feature type="coiled-coil region" evidence="1">
    <location>
        <begin position="349"/>
        <end position="381"/>
    </location>
</feature>
<organism evidence="4 5">
    <name type="scientific">Piromyces finnis</name>
    <dbReference type="NCBI Taxonomy" id="1754191"/>
    <lineage>
        <taxon>Eukaryota</taxon>
        <taxon>Fungi</taxon>
        <taxon>Fungi incertae sedis</taxon>
        <taxon>Chytridiomycota</taxon>
        <taxon>Chytridiomycota incertae sedis</taxon>
        <taxon>Neocallimastigomycetes</taxon>
        <taxon>Neocallimastigales</taxon>
        <taxon>Neocallimastigaceae</taxon>
        <taxon>Piromyces</taxon>
    </lineage>
</organism>
<dbReference type="InterPro" id="IPR036869">
    <property type="entry name" value="J_dom_sf"/>
</dbReference>
<evidence type="ECO:0000313" key="4">
    <source>
        <dbReference type="EMBL" id="ORX50003.1"/>
    </source>
</evidence>
<dbReference type="InterPro" id="IPR018253">
    <property type="entry name" value="DnaJ_domain_CS"/>
</dbReference>
<feature type="compositionally biased region" description="Basic and acidic residues" evidence="2">
    <location>
        <begin position="60"/>
        <end position="69"/>
    </location>
</feature>
<dbReference type="Pfam" id="PF14308">
    <property type="entry name" value="DnaJ-X"/>
    <property type="match status" value="1"/>
</dbReference>
<evidence type="ECO:0000256" key="1">
    <source>
        <dbReference type="SAM" id="Coils"/>
    </source>
</evidence>
<reference evidence="4 5" key="2">
    <citation type="submission" date="2016-08" db="EMBL/GenBank/DDBJ databases">
        <title>Pervasive Adenine N6-methylation of Active Genes in Fungi.</title>
        <authorList>
            <consortium name="DOE Joint Genome Institute"/>
            <person name="Mondo S.J."/>
            <person name="Dannebaum R.O."/>
            <person name="Kuo R.C."/>
            <person name="Labutti K."/>
            <person name="Haridas S."/>
            <person name="Kuo A."/>
            <person name="Salamov A."/>
            <person name="Ahrendt S.R."/>
            <person name="Lipzen A."/>
            <person name="Sullivan W."/>
            <person name="Andreopoulos W.B."/>
            <person name="Clum A."/>
            <person name="Lindquist E."/>
            <person name="Daum C."/>
            <person name="Ramamoorthy G.K."/>
            <person name="Gryganskyi A."/>
            <person name="Culley D."/>
            <person name="Magnuson J.K."/>
            <person name="James T.Y."/>
            <person name="O'Malley M.A."/>
            <person name="Stajich J.E."/>
            <person name="Spatafora J.W."/>
            <person name="Visel A."/>
            <person name="Grigoriev I.V."/>
        </authorList>
    </citation>
    <scope>NUCLEOTIDE SEQUENCE [LARGE SCALE GENOMIC DNA]</scope>
    <source>
        <strain evidence="5">finn</strain>
    </source>
</reference>
<comment type="caution">
    <text evidence="4">The sequence shown here is derived from an EMBL/GenBank/DDBJ whole genome shotgun (WGS) entry which is preliminary data.</text>
</comment>
<dbReference type="SUPFAM" id="SSF46565">
    <property type="entry name" value="Chaperone J-domain"/>
    <property type="match status" value="1"/>
</dbReference>
<dbReference type="InterPro" id="IPR001623">
    <property type="entry name" value="DnaJ_domain"/>
</dbReference>
<dbReference type="PROSITE" id="PS50076">
    <property type="entry name" value="DNAJ_2"/>
    <property type="match status" value="1"/>
</dbReference>
<evidence type="ECO:0000259" key="3">
    <source>
        <dbReference type="PROSITE" id="PS50076"/>
    </source>
</evidence>
<name>A0A1Y1V8P8_9FUNG</name>
<dbReference type="EMBL" id="MCFH01000022">
    <property type="protein sequence ID" value="ORX50003.1"/>
    <property type="molecule type" value="Genomic_DNA"/>
</dbReference>
<dbReference type="PANTHER" id="PTHR44924">
    <property type="entry name" value="DNAJ SUBFAMILY A MEMBER 2"/>
    <property type="match status" value="1"/>
</dbReference>
<dbReference type="STRING" id="1754191.A0A1Y1V8P8"/>
<proteinExistence type="predicted"/>
<gene>
    <name evidence="4" type="ORF">BCR36DRAFT_352856</name>
</gene>
<reference evidence="4 5" key="1">
    <citation type="submission" date="2016-08" db="EMBL/GenBank/DDBJ databases">
        <title>Genomes of anaerobic fungi encode conserved fungal cellulosomes for biomass hydrolysis.</title>
        <authorList>
            <consortium name="DOE Joint Genome Institute"/>
            <person name="Haitjema C.H."/>
            <person name="Gilmore S.P."/>
            <person name="Henske J.K."/>
            <person name="Solomon K.V."/>
            <person name="De Groot R."/>
            <person name="Kuo A."/>
            <person name="Mondo S.J."/>
            <person name="Salamov A.A."/>
            <person name="Labutti K."/>
            <person name="Zhao Z."/>
            <person name="Chiniquy J."/>
            <person name="Barry K."/>
            <person name="Brewer H.M."/>
            <person name="Purvine S.O."/>
            <person name="Wright A.T."/>
            <person name="Boxma B."/>
            <person name="Van Alen T."/>
            <person name="Hackstein J.H."/>
            <person name="Baker S.E."/>
            <person name="Grigoriev I.V."/>
            <person name="O'Malley M.A."/>
        </authorList>
    </citation>
    <scope>NUCLEOTIDE SEQUENCE [LARGE SCALE GENOMIC DNA]</scope>
    <source>
        <strain evidence="5">finn</strain>
    </source>
</reference>
<dbReference type="PRINTS" id="PR00625">
    <property type="entry name" value="JDOMAIN"/>
</dbReference>
<keyword evidence="1" id="KW-0175">Coiled coil</keyword>
<keyword evidence="5" id="KW-1185">Reference proteome</keyword>
<evidence type="ECO:0000313" key="5">
    <source>
        <dbReference type="Proteomes" id="UP000193719"/>
    </source>
</evidence>
<dbReference type="OrthoDB" id="552049at2759"/>
<feature type="region of interest" description="Disordered" evidence="2">
    <location>
        <begin position="60"/>
        <end position="80"/>
    </location>
</feature>
<dbReference type="AlphaFoldDB" id="A0A1Y1V8P8"/>